<dbReference type="PROSITE" id="PS50404">
    <property type="entry name" value="GST_NTER"/>
    <property type="match status" value="1"/>
</dbReference>
<dbReference type="GO" id="GO:0006749">
    <property type="term" value="P:glutathione metabolic process"/>
    <property type="evidence" value="ECO:0007669"/>
    <property type="project" value="InterPro"/>
</dbReference>
<evidence type="ECO:0000256" key="2">
    <source>
        <dbReference type="ARBA" id="ARBA00047960"/>
    </source>
</evidence>
<evidence type="ECO:0000256" key="1">
    <source>
        <dbReference type="ARBA" id="ARBA00022679"/>
    </source>
</evidence>
<dbReference type="Gene3D" id="3.40.30.10">
    <property type="entry name" value="Glutaredoxin"/>
    <property type="match status" value="1"/>
</dbReference>
<evidence type="ECO:0000259" key="5">
    <source>
        <dbReference type="PROSITE" id="PS50405"/>
    </source>
</evidence>
<accession>A0A9D5HQX1</accession>
<dbReference type="Pfam" id="PF02798">
    <property type="entry name" value="GST_N"/>
    <property type="match status" value="1"/>
</dbReference>
<dbReference type="Proteomes" id="UP001085076">
    <property type="component" value="Miscellaneous, Linkage group lg01"/>
</dbReference>
<dbReference type="PANTHER" id="PTHR11260:SF760">
    <property type="entry name" value="GLUTATHIONE TRANSFERASE GST 23"/>
    <property type="match status" value="1"/>
</dbReference>
<evidence type="ECO:0000313" key="7">
    <source>
        <dbReference type="Proteomes" id="UP001085076"/>
    </source>
</evidence>
<name>A0A9D5HQX1_9LILI</name>
<dbReference type="PROSITE" id="PS50405">
    <property type="entry name" value="GST_CTER"/>
    <property type="match status" value="1"/>
</dbReference>
<sequence>MGEKGVKLFGTWASPFSLRVELALKLKGVEYEFMDEDLQNKSQELLHYNPITKKIPVLVHNGKPLAESTVIVEYVDEAWPNGYRIMPQDPFEKAQARFWAHFIEDKCLKAVFPVYTSTGEELNKAVKEAQETLKALEKALEGKKFFGGETIGYLDIVAGWMPYLIRMTEELAGVTVVDAGTLPLLNAWFDDFLDVDVVKSSLPPKDKLYAFNRARREKLQSGQKAH</sequence>
<dbReference type="PANTHER" id="PTHR11260">
    <property type="entry name" value="GLUTATHIONE S-TRANSFERASE, GST, SUPERFAMILY, GST DOMAIN CONTAINING"/>
    <property type="match status" value="1"/>
</dbReference>
<keyword evidence="1 3" id="KW-0808">Transferase</keyword>
<dbReference type="SUPFAM" id="SSF52833">
    <property type="entry name" value="Thioredoxin-like"/>
    <property type="match status" value="1"/>
</dbReference>
<dbReference type="OrthoDB" id="202840at2759"/>
<dbReference type="InterPro" id="IPR036282">
    <property type="entry name" value="Glutathione-S-Trfase_C_sf"/>
</dbReference>
<dbReference type="SFLD" id="SFLDG01152">
    <property type="entry name" value="Main.3:_Omega-_and_Tau-like"/>
    <property type="match status" value="1"/>
</dbReference>
<dbReference type="SUPFAM" id="SSF47616">
    <property type="entry name" value="GST C-terminal domain-like"/>
    <property type="match status" value="1"/>
</dbReference>
<evidence type="ECO:0000259" key="4">
    <source>
        <dbReference type="PROSITE" id="PS50404"/>
    </source>
</evidence>
<evidence type="ECO:0000256" key="3">
    <source>
        <dbReference type="RuleBase" id="RU369102"/>
    </source>
</evidence>
<dbReference type="AlphaFoldDB" id="A0A9D5HQX1"/>
<dbReference type="InterPro" id="IPR004045">
    <property type="entry name" value="Glutathione_S-Trfase_N"/>
</dbReference>
<organism evidence="6 7">
    <name type="scientific">Dioscorea zingiberensis</name>
    <dbReference type="NCBI Taxonomy" id="325984"/>
    <lineage>
        <taxon>Eukaryota</taxon>
        <taxon>Viridiplantae</taxon>
        <taxon>Streptophyta</taxon>
        <taxon>Embryophyta</taxon>
        <taxon>Tracheophyta</taxon>
        <taxon>Spermatophyta</taxon>
        <taxon>Magnoliopsida</taxon>
        <taxon>Liliopsida</taxon>
        <taxon>Dioscoreales</taxon>
        <taxon>Dioscoreaceae</taxon>
        <taxon>Dioscorea</taxon>
    </lineage>
</organism>
<dbReference type="InterPro" id="IPR036249">
    <property type="entry name" value="Thioredoxin-like_sf"/>
</dbReference>
<dbReference type="Pfam" id="PF13410">
    <property type="entry name" value="GST_C_2"/>
    <property type="match status" value="1"/>
</dbReference>
<dbReference type="InterPro" id="IPR010987">
    <property type="entry name" value="Glutathione-S-Trfase_C-like"/>
</dbReference>
<keyword evidence="3" id="KW-0963">Cytoplasm</keyword>
<dbReference type="SFLD" id="SFLDS00019">
    <property type="entry name" value="Glutathione_Transferase_(cytos"/>
    <property type="match status" value="1"/>
</dbReference>
<comment type="subcellular location">
    <subcellularLocation>
        <location evidence="3">Cytoplasm</location>
        <location evidence="3">Cytosol</location>
    </subcellularLocation>
</comment>
<dbReference type="FunFam" id="3.40.30.10:FF:000197">
    <property type="entry name" value="Glutathione S-transferase U10"/>
    <property type="match status" value="1"/>
</dbReference>
<protein>
    <recommendedName>
        <fullName evidence="3">Glutathione S-transferase</fullName>
        <ecNumber evidence="3">2.5.1.18</ecNumber>
    </recommendedName>
</protein>
<dbReference type="Gene3D" id="1.20.1050.10">
    <property type="match status" value="1"/>
</dbReference>
<comment type="caution">
    <text evidence="6">The sequence shown here is derived from an EMBL/GenBank/DDBJ whole genome shotgun (WGS) entry which is preliminary data.</text>
</comment>
<evidence type="ECO:0000313" key="6">
    <source>
        <dbReference type="EMBL" id="KAJ0984677.1"/>
    </source>
</evidence>
<comment type="catalytic activity">
    <reaction evidence="2 3">
        <text>RX + glutathione = an S-substituted glutathione + a halide anion + H(+)</text>
        <dbReference type="Rhea" id="RHEA:16437"/>
        <dbReference type="ChEBI" id="CHEBI:15378"/>
        <dbReference type="ChEBI" id="CHEBI:16042"/>
        <dbReference type="ChEBI" id="CHEBI:17792"/>
        <dbReference type="ChEBI" id="CHEBI:57925"/>
        <dbReference type="ChEBI" id="CHEBI:90779"/>
        <dbReference type="EC" id="2.5.1.18"/>
    </reaction>
</comment>
<dbReference type="InterPro" id="IPR045074">
    <property type="entry name" value="GST_C_Tau"/>
</dbReference>
<dbReference type="InterPro" id="IPR040079">
    <property type="entry name" value="Glutathione_S-Trfase"/>
</dbReference>
<dbReference type="CDD" id="cd03058">
    <property type="entry name" value="GST_N_Tau"/>
    <property type="match status" value="1"/>
</dbReference>
<comment type="similarity">
    <text evidence="3">Belongs to the GST superfamily.</text>
</comment>
<dbReference type="GO" id="GO:0005829">
    <property type="term" value="C:cytosol"/>
    <property type="evidence" value="ECO:0007669"/>
    <property type="project" value="UniProtKB-SubCell"/>
</dbReference>
<dbReference type="FunFam" id="1.20.1050.10:FF:000012">
    <property type="entry name" value="Tau class glutathione S-transferase"/>
    <property type="match status" value="1"/>
</dbReference>
<dbReference type="InterPro" id="IPR045073">
    <property type="entry name" value="Omega/Tau-like"/>
</dbReference>
<gene>
    <name evidence="6" type="ORF">J5N97_003033</name>
</gene>
<dbReference type="EC" id="2.5.1.18" evidence="3"/>
<comment type="function">
    <text evidence="3">Is involved in the conjugation of reduced glutathione to a wide number of exogenous and endogenous hydrophobic electrophiles.</text>
</comment>
<feature type="domain" description="GST N-terminal" evidence="4">
    <location>
        <begin position="4"/>
        <end position="83"/>
    </location>
</feature>
<dbReference type="GO" id="GO:0004364">
    <property type="term" value="F:glutathione transferase activity"/>
    <property type="evidence" value="ECO:0007669"/>
    <property type="project" value="UniProtKB-UniRule"/>
</dbReference>
<reference evidence="6" key="1">
    <citation type="submission" date="2021-03" db="EMBL/GenBank/DDBJ databases">
        <authorList>
            <person name="Li Z."/>
            <person name="Yang C."/>
        </authorList>
    </citation>
    <scope>NUCLEOTIDE SEQUENCE</scope>
    <source>
        <strain evidence="6">Dzin_1.0</strain>
        <tissue evidence="6">Leaf</tissue>
    </source>
</reference>
<keyword evidence="7" id="KW-1185">Reference proteome</keyword>
<dbReference type="EMBL" id="JAGGNH010000001">
    <property type="protein sequence ID" value="KAJ0984677.1"/>
    <property type="molecule type" value="Genomic_DNA"/>
</dbReference>
<reference evidence="6" key="2">
    <citation type="journal article" date="2022" name="Hortic Res">
        <title>The genome of Dioscorea zingiberensis sheds light on the biosynthesis, origin and evolution of the medicinally important diosgenin saponins.</title>
        <authorList>
            <person name="Li Y."/>
            <person name="Tan C."/>
            <person name="Li Z."/>
            <person name="Guo J."/>
            <person name="Li S."/>
            <person name="Chen X."/>
            <person name="Wang C."/>
            <person name="Dai X."/>
            <person name="Yang H."/>
            <person name="Song W."/>
            <person name="Hou L."/>
            <person name="Xu J."/>
            <person name="Tong Z."/>
            <person name="Xu A."/>
            <person name="Yuan X."/>
            <person name="Wang W."/>
            <person name="Yang Q."/>
            <person name="Chen L."/>
            <person name="Sun Z."/>
            <person name="Wang K."/>
            <person name="Pan B."/>
            <person name="Chen J."/>
            <person name="Bao Y."/>
            <person name="Liu F."/>
            <person name="Qi X."/>
            <person name="Gang D.R."/>
            <person name="Wen J."/>
            <person name="Li J."/>
        </authorList>
    </citation>
    <scope>NUCLEOTIDE SEQUENCE</scope>
    <source>
        <strain evidence="6">Dzin_1.0</strain>
    </source>
</reference>
<dbReference type="SFLD" id="SFLDG00358">
    <property type="entry name" value="Main_(cytGST)"/>
    <property type="match status" value="1"/>
</dbReference>
<dbReference type="CDD" id="cd03185">
    <property type="entry name" value="GST_C_Tau"/>
    <property type="match status" value="1"/>
</dbReference>
<proteinExistence type="inferred from homology"/>
<feature type="domain" description="GST C-terminal" evidence="5">
    <location>
        <begin position="89"/>
        <end position="211"/>
    </location>
</feature>